<dbReference type="InterPro" id="IPR029024">
    <property type="entry name" value="TerB-like"/>
</dbReference>
<dbReference type="Gene3D" id="3.30.2010.10">
    <property type="entry name" value="Metalloproteases ('zincins'), catalytic domain"/>
    <property type="match status" value="1"/>
</dbReference>
<feature type="transmembrane region" description="Helical" evidence="12">
    <location>
        <begin position="237"/>
        <end position="264"/>
    </location>
</feature>
<dbReference type="EMBL" id="CP023004">
    <property type="protein sequence ID" value="AWI08609.1"/>
    <property type="molecule type" value="Genomic_DNA"/>
</dbReference>
<evidence type="ECO:0000256" key="11">
    <source>
        <dbReference type="SAM" id="MobiDB-lite"/>
    </source>
</evidence>
<feature type="transmembrane region" description="Helical" evidence="12">
    <location>
        <begin position="35"/>
        <end position="57"/>
    </location>
</feature>
<dbReference type="PANTHER" id="PTHR43221:SF2">
    <property type="entry name" value="PROTEASE HTPX HOMOLOG"/>
    <property type="match status" value="1"/>
</dbReference>
<dbReference type="SUPFAM" id="SSF158682">
    <property type="entry name" value="TerB-like"/>
    <property type="match status" value="1"/>
</dbReference>
<evidence type="ECO:0000256" key="9">
    <source>
        <dbReference type="ARBA" id="ARBA00023049"/>
    </source>
</evidence>
<protein>
    <recommendedName>
        <fullName evidence="13">Peptidase M48 domain-containing protein</fullName>
    </recommendedName>
</protein>
<dbReference type="AlphaFoldDB" id="A0A2U8E167"/>
<dbReference type="GO" id="GO:0004222">
    <property type="term" value="F:metalloendopeptidase activity"/>
    <property type="evidence" value="ECO:0007669"/>
    <property type="project" value="InterPro"/>
</dbReference>
<evidence type="ECO:0000256" key="4">
    <source>
        <dbReference type="ARBA" id="ARBA00022692"/>
    </source>
</evidence>
<keyword evidence="5" id="KW-0479">Metal-binding</keyword>
<comment type="cofactor">
    <cofactor evidence="1">
        <name>Zn(2+)</name>
        <dbReference type="ChEBI" id="CHEBI:29105"/>
    </cofactor>
</comment>
<feature type="region of interest" description="Disordered" evidence="11">
    <location>
        <begin position="393"/>
        <end position="413"/>
    </location>
</feature>
<accession>A0A2U8E167</accession>
<keyword evidence="3" id="KW-0645">Protease</keyword>
<dbReference type="PANTHER" id="PTHR43221">
    <property type="entry name" value="PROTEASE HTPX"/>
    <property type="match status" value="1"/>
</dbReference>
<keyword evidence="6" id="KW-0378">Hydrolase</keyword>
<feature type="transmembrane region" description="Helical" evidence="12">
    <location>
        <begin position="77"/>
        <end position="96"/>
    </location>
</feature>
<sequence length="695" mass="76339">MLRIPAQTGMSVLHFSFPMDFFSAQARARKKTRQLIVLFAAAIVFLVALSYAILAGIRAGWLYYYEPGSAFQFWQPGLLAFLIVMTCGLVGGASWWKWRQLSKDGLLVIKSLGARWVSPGSANIIERRLVNIVEEMAIASGVPAPAIFLIENEQAINAFACGLKPQDATIVVTRGALDHLTRDELQGVIGHEFSHILNNDIRMNVVLMAVVHGLLFMALAGEGIFKDWNLLEESPFYFMKVIVAMVRVPVGIAVSIFGYTGYFLGRLIIATISRQREYLSDAAAVQFTRSPSGLTGALRKIGLSGGVVVTSKNVRAIQHFFFVDACRNHLGRWFATHPYWLDRVRAIDAQAAKFIVSDTLERGRLVTDDSDERPAVAGRRKTGLRLKQKIEAPSFGEGGPAANISTGENKTDPAENRAAMLQRLLCAGTPESIARARQLLASINPELLDAAHCRDTVPALVLGLLIDRDETVRHMQWDVFTFQGGAPLKIITRLEPALLKLPLEHRLPLLQLALPTLRMMPGQDIGRFWQAADKIAQCDGRITVFEYSLLRMVQRHLVSVAAIPLRKTNKACAQPSEIGAHAGMVLSMLANCGGVDEGTSRKAFEAGKSKLGRFAVFAKWHRPQTDESGGAAMIQQLYRPLDTALDRLATAPLETRRAVLAAAAAVVMDDGKQHIEEVELLRMMSDSLGCPMPLA</sequence>
<evidence type="ECO:0000313" key="15">
    <source>
        <dbReference type="Proteomes" id="UP000244896"/>
    </source>
</evidence>
<dbReference type="GO" id="GO:0006508">
    <property type="term" value="P:proteolysis"/>
    <property type="evidence" value="ECO:0007669"/>
    <property type="project" value="UniProtKB-KW"/>
</dbReference>
<evidence type="ECO:0000313" key="14">
    <source>
        <dbReference type="EMBL" id="AWI08609.1"/>
    </source>
</evidence>
<reference evidence="14 15" key="1">
    <citation type="journal article" date="2018" name="Syst. Appl. Microbiol.">
        <title>Ereboglobus luteus gen. nov. sp. nov. from cockroach guts, and new insights into the oxygen relationship of the genera Opitutus and Didymococcus (Verrucomicrobia: Opitutaceae).</title>
        <authorList>
            <person name="Tegtmeier D."/>
            <person name="Belitz A."/>
            <person name="Radek R."/>
            <person name="Heimerl T."/>
            <person name="Brune A."/>
        </authorList>
    </citation>
    <scope>NUCLEOTIDE SEQUENCE [LARGE SCALE GENOMIC DNA]</scope>
    <source>
        <strain evidence="14 15">Ho45</strain>
    </source>
</reference>
<keyword evidence="8 12" id="KW-1133">Transmembrane helix</keyword>
<evidence type="ECO:0000259" key="13">
    <source>
        <dbReference type="Pfam" id="PF01435"/>
    </source>
</evidence>
<dbReference type="InterPro" id="IPR001915">
    <property type="entry name" value="Peptidase_M48"/>
</dbReference>
<feature type="domain" description="Peptidase M48" evidence="13">
    <location>
        <begin position="127"/>
        <end position="349"/>
    </location>
</feature>
<evidence type="ECO:0000256" key="5">
    <source>
        <dbReference type="ARBA" id="ARBA00022723"/>
    </source>
</evidence>
<evidence type="ECO:0000256" key="10">
    <source>
        <dbReference type="ARBA" id="ARBA00023136"/>
    </source>
</evidence>
<keyword evidence="10 12" id="KW-0472">Membrane</keyword>
<feature type="transmembrane region" description="Helical" evidence="12">
    <location>
        <begin position="205"/>
        <end position="225"/>
    </location>
</feature>
<keyword evidence="4 12" id="KW-0812">Transmembrane</keyword>
<evidence type="ECO:0000256" key="6">
    <source>
        <dbReference type="ARBA" id="ARBA00022801"/>
    </source>
</evidence>
<evidence type="ECO:0000256" key="2">
    <source>
        <dbReference type="ARBA" id="ARBA00022475"/>
    </source>
</evidence>
<evidence type="ECO:0000256" key="1">
    <source>
        <dbReference type="ARBA" id="ARBA00001947"/>
    </source>
</evidence>
<evidence type="ECO:0000256" key="8">
    <source>
        <dbReference type="ARBA" id="ARBA00022989"/>
    </source>
</evidence>
<dbReference type="InterPro" id="IPR050083">
    <property type="entry name" value="HtpX_protease"/>
</dbReference>
<evidence type="ECO:0000256" key="3">
    <source>
        <dbReference type="ARBA" id="ARBA00022670"/>
    </source>
</evidence>
<keyword evidence="7" id="KW-0862">Zinc</keyword>
<organism evidence="14 15">
    <name type="scientific">Ereboglobus luteus</name>
    <dbReference type="NCBI Taxonomy" id="1796921"/>
    <lineage>
        <taxon>Bacteria</taxon>
        <taxon>Pseudomonadati</taxon>
        <taxon>Verrucomicrobiota</taxon>
        <taxon>Opitutia</taxon>
        <taxon>Opitutales</taxon>
        <taxon>Opitutaceae</taxon>
        <taxon>Ereboglobus</taxon>
    </lineage>
</organism>
<dbReference type="Pfam" id="PF01435">
    <property type="entry name" value="Peptidase_M48"/>
    <property type="match status" value="1"/>
</dbReference>
<proteinExistence type="predicted"/>
<keyword evidence="2" id="KW-1003">Cell membrane</keyword>
<dbReference type="KEGG" id="elut:CKA38_04465"/>
<dbReference type="GO" id="GO:0046872">
    <property type="term" value="F:metal ion binding"/>
    <property type="evidence" value="ECO:0007669"/>
    <property type="project" value="UniProtKB-KW"/>
</dbReference>
<evidence type="ECO:0000256" key="7">
    <source>
        <dbReference type="ARBA" id="ARBA00022833"/>
    </source>
</evidence>
<dbReference type="Proteomes" id="UP000244896">
    <property type="component" value="Chromosome"/>
</dbReference>
<dbReference type="OrthoDB" id="15218at2"/>
<name>A0A2U8E167_9BACT</name>
<keyword evidence="9" id="KW-0482">Metalloprotease</keyword>
<evidence type="ECO:0000256" key="12">
    <source>
        <dbReference type="SAM" id="Phobius"/>
    </source>
</evidence>
<gene>
    <name evidence="14" type="ORF">CKA38_04465</name>
</gene>
<keyword evidence="15" id="KW-1185">Reference proteome</keyword>